<evidence type="ECO:0000256" key="3">
    <source>
        <dbReference type="ARBA" id="ARBA00022525"/>
    </source>
</evidence>
<keyword evidence="7" id="KW-1185">Reference proteome</keyword>
<dbReference type="GO" id="GO:0005549">
    <property type="term" value="F:odorant binding"/>
    <property type="evidence" value="ECO:0007669"/>
    <property type="project" value="InterPro"/>
</dbReference>
<dbReference type="eggNOG" id="ENOG502T9T8">
    <property type="taxonomic scope" value="Eukaryota"/>
</dbReference>
<evidence type="ECO:0000256" key="2">
    <source>
        <dbReference type="ARBA" id="ARBA00008098"/>
    </source>
</evidence>
<name>B4MQ78_DROWI</name>
<dbReference type="PANTHER" id="PTHR21066:SF15">
    <property type="entry name" value="GH25962P-RELATED"/>
    <property type="match status" value="1"/>
</dbReference>
<dbReference type="Proteomes" id="UP000007798">
    <property type="component" value="Unassembled WGS sequence"/>
</dbReference>
<dbReference type="GO" id="GO:0005576">
    <property type="term" value="C:extracellular region"/>
    <property type="evidence" value="ECO:0007669"/>
    <property type="project" value="UniProtKB-SubCell"/>
</dbReference>
<dbReference type="PhylomeDB" id="B4MQ78"/>
<sequence>MMDRFGALLIWILFGILDWHSMAEGTDCSKPPDFSTLQTCCASPTMTFEAFKSQCGKYMPAGSPRLSPCLYECIFNASNTLDGTEINVQNARNMMQKILGNNQGFTDAYTEGLENCSNFVDEMMKYSRRRPPALPGVEVCSSLPVLFAMCSQKYVFVHCPPASWTNSDACEHSKEYSLNCQSTKQSRGGSSHRVG</sequence>
<dbReference type="InterPro" id="IPR036728">
    <property type="entry name" value="PBP_GOBP_sf"/>
</dbReference>
<feature type="chain" id="PRO_5002815537" evidence="4">
    <location>
        <begin position="24"/>
        <end position="195"/>
    </location>
</feature>
<comment type="subcellular location">
    <subcellularLocation>
        <location evidence="1">Secreted</location>
    </subcellularLocation>
</comment>
<feature type="domain" description="OBP47-like" evidence="5">
    <location>
        <begin position="50"/>
        <end position="176"/>
    </location>
</feature>
<dbReference type="InterPro" id="IPR054577">
    <property type="entry name" value="OBP47-like_dom"/>
</dbReference>
<dbReference type="Pfam" id="PF22651">
    <property type="entry name" value="OBP47_like"/>
    <property type="match status" value="1"/>
</dbReference>
<keyword evidence="3" id="KW-0964">Secreted</keyword>
<proteinExistence type="inferred from homology"/>
<evidence type="ECO:0000313" key="6">
    <source>
        <dbReference type="EMBL" id="EDW74267.1"/>
    </source>
</evidence>
<dbReference type="HOGENOM" id="CLU_120152_2_0_1"/>
<protein>
    <submittedName>
        <fullName evidence="6">GK21472</fullName>
    </submittedName>
</protein>
<dbReference type="OrthoDB" id="7981045at2759"/>
<reference evidence="6 7" key="1">
    <citation type="journal article" date="2007" name="Nature">
        <title>Evolution of genes and genomes on the Drosophila phylogeny.</title>
        <authorList>
            <consortium name="Drosophila 12 Genomes Consortium"/>
            <person name="Clark A.G."/>
            <person name="Eisen M.B."/>
            <person name="Smith D.R."/>
            <person name="Bergman C.M."/>
            <person name="Oliver B."/>
            <person name="Markow T.A."/>
            <person name="Kaufman T.C."/>
            <person name="Kellis M."/>
            <person name="Gelbart W."/>
            <person name="Iyer V.N."/>
            <person name="Pollard D.A."/>
            <person name="Sackton T.B."/>
            <person name="Larracuente A.M."/>
            <person name="Singh N.D."/>
            <person name="Abad J.P."/>
            <person name="Abt D.N."/>
            <person name="Adryan B."/>
            <person name="Aguade M."/>
            <person name="Akashi H."/>
            <person name="Anderson W.W."/>
            <person name="Aquadro C.F."/>
            <person name="Ardell D.H."/>
            <person name="Arguello R."/>
            <person name="Artieri C.G."/>
            <person name="Barbash D.A."/>
            <person name="Barker D."/>
            <person name="Barsanti P."/>
            <person name="Batterham P."/>
            <person name="Batzoglou S."/>
            <person name="Begun D."/>
            <person name="Bhutkar A."/>
            <person name="Blanco E."/>
            <person name="Bosak S.A."/>
            <person name="Bradley R.K."/>
            <person name="Brand A.D."/>
            <person name="Brent M.R."/>
            <person name="Brooks A.N."/>
            <person name="Brown R.H."/>
            <person name="Butlin R.K."/>
            <person name="Caggese C."/>
            <person name="Calvi B.R."/>
            <person name="Bernardo de Carvalho A."/>
            <person name="Caspi A."/>
            <person name="Castrezana S."/>
            <person name="Celniker S.E."/>
            <person name="Chang J.L."/>
            <person name="Chapple C."/>
            <person name="Chatterji S."/>
            <person name="Chinwalla A."/>
            <person name="Civetta A."/>
            <person name="Clifton S.W."/>
            <person name="Comeron J.M."/>
            <person name="Costello J.C."/>
            <person name="Coyne J.A."/>
            <person name="Daub J."/>
            <person name="David R.G."/>
            <person name="Delcher A.L."/>
            <person name="Delehaunty K."/>
            <person name="Do C.B."/>
            <person name="Ebling H."/>
            <person name="Edwards K."/>
            <person name="Eickbush T."/>
            <person name="Evans J.D."/>
            <person name="Filipski A."/>
            <person name="Findeiss S."/>
            <person name="Freyhult E."/>
            <person name="Fulton L."/>
            <person name="Fulton R."/>
            <person name="Garcia A.C."/>
            <person name="Gardiner A."/>
            <person name="Garfield D.A."/>
            <person name="Garvin B.E."/>
            <person name="Gibson G."/>
            <person name="Gilbert D."/>
            <person name="Gnerre S."/>
            <person name="Godfrey J."/>
            <person name="Good R."/>
            <person name="Gotea V."/>
            <person name="Gravely B."/>
            <person name="Greenberg A.J."/>
            <person name="Griffiths-Jones S."/>
            <person name="Gross S."/>
            <person name="Guigo R."/>
            <person name="Gustafson E.A."/>
            <person name="Haerty W."/>
            <person name="Hahn M.W."/>
            <person name="Halligan D.L."/>
            <person name="Halpern A.L."/>
            <person name="Halter G.M."/>
            <person name="Han M.V."/>
            <person name="Heger A."/>
            <person name="Hillier L."/>
            <person name="Hinrichs A.S."/>
            <person name="Holmes I."/>
            <person name="Hoskins R.A."/>
            <person name="Hubisz M.J."/>
            <person name="Hultmark D."/>
            <person name="Huntley M.A."/>
            <person name="Jaffe D.B."/>
            <person name="Jagadeeshan S."/>
            <person name="Jeck W.R."/>
            <person name="Johnson J."/>
            <person name="Jones C.D."/>
            <person name="Jordan W.C."/>
            <person name="Karpen G.H."/>
            <person name="Kataoka E."/>
            <person name="Keightley P.D."/>
            <person name="Kheradpour P."/>
            <person name="Kirkness E.F."/>
            <person name="Koerich L.B."/>
            <person name="Kristiansen K."/>
            <person name="Kudrna D."/>
            <person name="Kulathinal R.J."/>
            <person name="Kumar S."/>
            <person name="Kwok R."/>
            <person name="Lander E."/>
            <person name="Langley C.H."/>
            <person name="Lapoint R."/>
            <person name="Lazzaro B.P."/>
            <person name="Lee S.J."/>
            <person name="Levesque L."/>
            <person name="Li R."/>
            <person name="Lin C.F."/>
            <person name="Lin M.F."/>
            <person name="Lindblad-Toh K."/>
            <person name="Llopart A."/>
            <person name="Long M."/>
            <person name="Low L."/>
            <person name="Lozovsky E."/>
            <person name="Lu J."/>
            <person name="Luo M."/>
            <person name="Machado C.A."/>
            <person name="Makalowski W."/>
            <person name="Marzo M."/>
            <person name="Matsuda M."/>
            <person name="Matzkin L."/>
            <person name="McAllister B."/>
            <person name="McBride C.S."/>
            <person name="McKernan B."/>
            <person name="McKernan K."/>
            <person name="Mendez-Lago M."/>
            <person name="Minx P."/>
            <person name="Mollenhauer M.U."/>
            <person name="Montooth K."/>
            <person name="Mount S.M."/>
            <person name="Mu X."/>
            <person name="Myers E."/>
            <person name="Negre B."/>
            <person name="Newfeld S."/>
            <person name="Nielsen R."/>
            <person name="Noor M.A."/>
            <person name="O'Grady P."/>
            <person name="Pachter L."/>
            <person name="Papaceit M."/>
            <person name="Parisi M.J."/>
            <person name="Parisi M."/>
            <person name="Parts L."/>
            <person name="Pedersen J.S."/>
            <person name="Pesole G."/>
            <person name="Phillippy A.M."/>
            <person name="Ponting C.P."/>
            <person name="Pop M."/>
            <person name="Porcelli D."/>
            <person name="Powell J.R."/>
            <person name="Prohaska S."/>
            <person name="Pruitt K."/>
            <person name="Puig M."/>
            <person name="Quesneville H."/>
            <person name="Ram K.R."/>
            <person name="Rand D."/>
            <person name="Rasmussen M.D."/>
            <person name="Reed L.K."/>
            <person name="Reenan R."/>
            <person name="Reily A."/>
            <person name="Remington K.A."/>
            <person name="Rieger T.T."/>
            <person name="Ritchie M.G."/>
            <person name="Robin C."/>
            <person name="Rogers Y.H."/>
            <person name="Rohde C."/>
            <person name="Rozas J."/>
            <person name="Rubenfield M.J."/>
            <person name="Ruiz A."/>
            <person name="Russo S."/>
            <person name="Salzberg S.L."/>
            <person name="Sanchez-Gracia A."/>
            <person name="Saranga D.J."/>
            <person name="Sato H."/>
            <person name="Schaeffer S.W."/>
            <person name="Schatz M.C."/>
            <person name="Schlenke T."/>
            <person name="Schwartz R."/>
            <person name="Segarra C."/>
            <person name="Singh R.S."/>
            <person name="Sirot L."/>
            <person name="Sirota M."/>
            <person name="Sisneros N.B."/>
            <person name="Smith C.D."/>
            <person name="Smith T.F."/>
            <person name="Spieth J."/>
            <person name="Stage D.E."/>
            <person name="Stark A."/>
            <person name="Stephan W."/>
            <person name="Strausberg R.L."/>
            <person name="Strempel S."/>
            <person name="Sturgill D."/>
            <person name="Sutton G."/>
            <person name="Sutton G.G."/>
            <person name="Tao W."/>
            <person name="Teichmann S."/>
            <person name="Tobari Y.N."/>
            <person name="Tomimura Y."/>
            <person name="Tsolas J.M."/>
            <person name="Valente V.L."/>
            <person name="Venter E."/>
            <person name="Venter J.C."/>
            <person name="Vicario S."/>
            <person name="Vieira F.G."/>
            <person name="Vilella A.J."/>
            <person name="Villasante A."/>
            <person name="Walenz B."/>
            <person name="Wang J."/>
            <person name="Wasserman M."/>
            <person name="Watts T."/>
            <person name="Wilson D."/>
            <person name="Wilson R.K."/>
            <person name="Wing R.A."/>
            <person name="Wolfner M.F."/>
            <person name="Wong A."/>
            <person name="Wong G.K."/>
            <person name="Wu C.I."/>
            <person name="Wu G."/>
            <person name="Yamamoto D."/>
            <person name="Yang H.P."/>
            <person name="Yang S.P."/>
            <person name="Yorke J.A."/>
            <person name="Yoshida K."/>
            <person name="Zdobnov E."/>
            <person name="Zhang P."/>
            <person name="Zhang Y."/>
            <person name="Zimin A.V."/>
            <person name="Baldwin J."/>
            <person name="Abdouelleil A."/>
            <person name="Abdulkadir J."/>
            <person name="Abebe A."/>
            <person name="Abera B."/>
            <person name="Abreu J."/>
            <person name="Acer S.C."/>
            <person name="Aftuck L."/>
            <person name="Alexander A."/>
            <person name="An P."/>
            <person name="Anderson E."/>
            <person name="Anderson S."/>
            <person name="Arachi H."/>
            <person name="Azer M."/>
            <person name="Bachantsang P."/>
            <person name="Barry A."/>
            <person name="Bayul T."/>
            <person name="Berlin A."/>
            <person name="Bessette D."/>
            <person name="Bloom T."/>
            <person name="Blye J."/>
            <person name="Boguslavskiy L."/>
            <person name="Bonnet C."/>
            <person name="Boukhgalter B."/>
            <person name="Bourzgui I."/>
            <person name="Brown A."/>
            <person name="Cahill P."/>
            <person name="Channer S."/>
            <person name="Cheshatsang Y."/>
            <person name="Chuda L."/>
            <person name="Citroen M."/>
            <person name="Collymore A."/>
            <person name="Cooke P."/>
            <person name="Costello M."/>
            <person name="D'Aco K."/>
            <person name="Daza R."/>
            <person name="De Haan G."/>
            <person name="DeGray S."/>
            <person name="DeMaso C."/>
            <person name="Dhargay N."/>
            <person name="Dooley K."/>
            <person name="Dooley E."/>
            <person name="Doricent M."/>
            <person name="Dorje P."/>
            <person name="Dorjee K."/>
            <person name="Dupes A."/>
            <person name="Elong R."/>
            <person name="Falk J."/>
            <person name="Farina A."/>
            <person name="Faro S."/>
            <person name="Ferguson D."/>
            <person name="Fisher S."/>
            <person name="Foley C.D."/>
            <person name="Franke A."/>
            <person name="Friedrich D."/>
            <person name="Gadbois L."/>
            <person name="Gearin G."/>
            <person name="Gearin C.R."/>
            <person name="Giannoukos G."/>
            <person name="Goode T."/>
            <person name="Graham J."/>
            <person name="Grandbois E."/>
            <person name="Grewal S."/>
            <person name="Gyaltsen K."/>
            <person name="Hafez N."/>
            <person name="Hagos B."/>
            <person name="Hall J."/>
            <person name="Henson C."/>
            <person name="Hollinger A."/>
            <person name="Honan T."/>
            <person name="Huard M.D."/>
            <person name="Hughes L."/>
            <person name="Hurhula B."/>
            <person name="Husby M.E."/>
            <person name="Kamat A."/>
            <person name="Kanga B."/>
            <person name="Kashin S."/>
            <person name="Khazanovich D."/>
            <person name="Kisner P."/>
            <person name="Lance K."/>
            <person name="Lara M."/>
            <person name="Lee W."/>
            <person name="Lennon N."/>
            <person name="Letendre F."/>
            <person name="LeVine R."/>
            <person name="Lipovsky A."/>
            <person name="Liu X."/>
            <person name="Liu J."/>
            <person name="Liu S."/>
            <person name="Lokyitsang T."/>
            <person name="Lokyitsang Y."/>
            <person name="Lubonja R."/>
            <person name="Lui A."/>
            <person name="MacDonald P."/>
            <person name="Magnisalis V."/>
            <person name="Maru K."/>
            <person name="Matthews C."/>
            <person name="McCusker W."/>
            <person name="McDonough S."/>
            <person name="Mehta T."/>
            <person name="Meldrim J."/>
            <person name="Meneus L."/>
            <person name="Mihai O."/>
            <person name="Mihalev A."/>
            <person name="Mihova T."/>
            <person name="Mittelman R."/>
            <person name="Mlenga V."/>
            <person name="Montmayeur A."/>
            <person name="Mulrain L."/>
            <person name="Navidi A."/>
            <person name="Naylor J."/>
            <person name="Negash T."/>
            <person name="Nguyen T."/>
            <person name="Nguyen N."/>
            <person name="Nicol R."/>
            <person name="Norbu C."/>
            <person name="Norbu N."/>
            <person name="Novod N."/>
            <person name="O'Neill B."/>
            <person name="Osman S."/>
            <person name="Markiewicz E."/>
            <person name="Oyono O.L."/>
            <person name="Patti C."/>
            <person name="Phunkhang P."/>
            <person name="Pierre F."/>
            <person name="Priest M."/>
            <person name="Raghuraman S."/>
            <person name="Rege F."/>
            <person name="Reyes R."/>
            <person name="Rise C."/>
            <person name="Rogov P."/>
            <person name="Ross K."/>
            <person name="Ryan E."/>
            <person name="Settipalli S."/>
            <person name="Shea T."/>
            <person name="Sherpa N."/>
            <person name="Shi L."/>
            <person name="Shih D."/>
            <person name="Sparrow T."/>
            <person name="Spaulding J."/>
            <person name="Stalker J."/>
            <person name="Stange-Thomann N."/>
            <person name="Stavropoulos S."/>
            <person name="Stone C."/>
            <person name="Strader C."/>
            <person name="Tesfaye S."/>
            <person name="Thomson T."/>
            <person name="Thoulutsang Y."/>
            <person name="Thoulutsang D."/>
            <person name="Topham K."/>
            <person name="Topping I."/>
            <person name="Tsamla T."/>
            <person name="Vassiliev H."/>
            <person name="Vo A."/>
            <person name="Wangchuk T."/>
            <person name="Wangdi T."/>
            <person name="Weiand M."/>
            <person name="Wilkinson J."/>
            <person name="Wilson A."/>
            <person name="Yadav S."/>
            <person name="Young G."/>
            <person name="Yu Q."/>
            <person name="Zembek L."/>
            <person name="Zhong D."/>
            <person name="Zimmer A."/>
            <person name="Zwirko Z."/>
            <person name="Jaffe D.B."/>
            <person name="Alvarez P."/>
            <person name="Brockman W."/>
            <person name="Butler J."/>
            <person name="Chin C."/>
            <person name="Gnerre S."/>
            <person name="Grabherr M."/>
            <person name="Kleber M."/>
            <person name="Mauceli E."/>
            <person name="MacCallum I."/>
        </authorList>
    </citation>
    <scope>NUCLEOTIDE SEQUENCE [LARGE SCALE GENOMIC DNA]</scope>
    <source>
        <strain evidence="7">Tucson 14030-0811.24</strain>
    </source>
</reference>
<dbReference type="FunCoup" id="B4MQ78">
    <property type="interactions" value="27"/>
</dbReference>
<dbReference type="AlphaFoldDB" id="B4MQ78"/>
<dbReference type="InParanoid" id="B4MQ78"/>
<evidence type="ECO:0000256" key="4">
    <source>
        <dbReference type="SAM" id="SignalP"/>
    </source>
</evidence>
<comment type="similarity">
    <text evidence="2">Belongs to the PBP/GOBP family.</text>
</comment>
<dbReference type="EMBL" id="CH963849">
    <property type="protein sequence ID" value="EDW74267.1"/>
    <property type="molecule type" value="Genomic_DNA"/>
</dbReference>
<organism evidence="7">
    <name type="scientific">Drosophila willistoni</name>
    <name type="common">Fruit fly</name>
    <dbReference type="NCBI Taxonomy" id="7260"/>
    <lineage>
        <taxon>Eukaryota</taxon>
        <taxon>Metazoa</taxon>
        <taxon>Ecdysozoa</taxon>
        <taxon>Arthropoda</taxon>
        <taxon>Hexapoda</taxon>
        <taxon>Insecta</taxon>
        <taxon>Pterygota</taxon>
        <taxon>Neoptera</taxon>
        <taxon>Endopterygota</taxon>
        <taxon>Diptera</taxon>
        <taxon>Brachycera</taxon>
        <taxon>Muscomorpha</taxon>
        <taxon>Ephydroidea</taxon>
        <taxon>Drosophilidae</taxon>
        <taxon>Drosophila</taxon>
        <taxon>Sophophora</taxon>
    </lineage>
</organism>
<gene>
    <name evidence="6" type="primary">Dwil\GK21472</name>
    <name evidence="6" type="ORF">Dwil_GK21472</name>
    <name evidence="6" type="ORF">GK21472</name>
</gene>
<accession>B4MQ78</accession>
<dbReference type="Gene3D" id="1.10.238.270">
    <property type="match status" value="1"/>
</dbReference>
<dbReference type="OMA" id="TESCEMA"/>
<evidence type="ECO:0000259" key="5">
    <source>
        <dbReference type="Pfam" id="PF22651"/>
    </source>
</evidence>
<dbReference type="PANTHER" id="PTHR21066">
    <property type="entry name" value="ODORANT-BINDING PROTEIN 59A-RELATED"/>
    <property type="match status" value="1"/>
</dbReference>
<dbReference type="InterPro" id="IPR052295">
    <property type="entry name" value="Odorant-binding_protein"/>
</dbReference>
<evidence type="ECO:0000313" key="7">
    <source>
        <dbReference type="Proteomes" id="UP000007798"/>
    </source>
</evidence>
<dbReference type="SUPFAM" id="SSF47565">
    <property type="entry name" value="Insect pheromone/odorant-binding proteins"/>
    <property type="match status" value="1"/>
</dbReference>
<keyword evidence="4" id="KW-0732">Signal</keyword>
<evidence type="ECO:0000256" key="1">
    <source>
        <dbReference type="ARBA" id="ARBA00004613"/>
    </source>
</evidence>
<feature type="signal peptide" evidence="4">
    <location>
        <begin position="1"/>
        <end position="23"/>
    </location>
</feature>